<dbReference type="GO" id="GO:0031177">
    <property type="term" value="F:phosphopantetheine binding"/>
    <property type="evidence" value="ECO:0007669"/>
    <property type="project" value="TreeGrafter"/>
</dbReference>
<keyword evidence="4" id="KW-0436">Ligase</keyword>
<dbReference type="PANTHER" id="PTHR45527:SF1">
    <property type="entry name" value="FATTY ACID SYNTHASE"/>
    <property type="match status" value="1"/>
</dbReference>
<reference evidence="4 5" key="1">
    <citation type="journal article" date="2018" name="Sci. Rep.">
        <title>Comparative genomics provides insights into the lifestyle and reveals functional heterogeneity of dark septate endophytic fungi.</title>
        <authorList>
            <person name="Knapp D.G."/>
            <person name="Nemeth J.B."/>
            <person name="Barry K."/>
            <person name="Hainaut M."/>
            <person name="Henrissat B."/>
            <person name="Johnson J."/>
            <person name="Kuo A."/>
            <person name="Lim J.H.P."/>
            <person name="Lipzen A."/>
            <person name="Nolan M."/>
            <person name="Ohm R.A."/>
            <person name="Tamas L."/>
            <person name="Grigoriev I.V."/>
            <person name="Spatafora J.W."/>
            <person name="Nagy L.G."/>
            <person name="Kovacs G.M."/>
        </authorList>
    </citation>
    <scope>NUCLEOTIDE SEQUENCE [LARGE SCALE GENOMIC DNA]</scope>
    <source>
        <strain evidence="4 5">DSE2036</strain>
    </source>
</reference>
<dbReference type="GO" id="GO:0043041">
    <property type="term" value="P:amino acid activation for nonribosomal peptide biosynthetic process"/>
    <property type="evidence" value="ECO:0007669"/>
    <property type="project" value="TreeGrafter"/>
</dbReference>
<keyword evidence="2" id="KW-0597">Phosphoprotein</keyword>
<dbReference type="InterPro" id="IPR000873">
    <property type="entry name" value="AMP-dep_synth/lig_dom"/>
</dbReference>
<sequence>MIQESQVSTVLVHTSTLHNARSLSSRPRTVFNVTRSSLIKKRTDRTTPSVGSGKSRAAILFTSGTSGTPKGVYLLNEALSNTIESISRACEVGHSSRILQQSAMSFNLSIFQTLMALANGACLVIATSEERASPNAIVDLLASHHVSITFAAPSEYQWWVQSCGPQRFEDIPLRTIITGGEKVKQSHLATFKSIKNSSLRYMDGYGPTEATIFSNIGVIDYTKQNRWITVGSALHDTAIYVVDEELRSVALGMSGEIYIGGVGVNGGYLSAEMTKERFLPNIFAGPGFLSNGWSNMYRTGDKGRLLSDGTLLIEGRIAGDTQIKLRGVRM</sequence>
<name>A0A2V1D351_9PLEO</name>
<dbReference type="OrthoDB" id="329835at2759"/>
<dbReference type="InterPro" id="IPR020845">
    <property type="entry name" value="AMP-binding_CS"/>
</dbReference>
<dbReference type="GO" id="GO:0044550">
    <property type="term" value="P:secondary metabolite biosynthetic process"/>
    <property type="evidence" value="ECO:0007669"/>
    <property type="project" value="TreeGrafter"/>
</dbReference>
<dbReference type="Proteomes" id="UP000244855">
    <property type="component" value="Unassembled WGS sequence"/>
</dbReference>
<feature type="domain" description="AMP-dependent synthetase/ligase" evidence="3">
    <location>
        <begin position="2"/>
        <end position="269"/>
    </location>
</feature>
<gene>
    <name evidence="4" type="ORF">DM02DRAFT_545385</name>
</gene>
<dbReference type="STRING" id="97972.A0A2V1D351"/>
<dbReference type="PROSITE" id="PS00455">
    <property type="entry name" value="AMP_BINDING"/>
    <property type="match status" value="1"/>
</dbReference>
<protein>
    <submittedName>
        <fullName evidence="4">AMP-dependent synthetase and ligase</fullName>
    </submittedName>
</protein>
<evidence type="ECO:0000313" key="4">
    <source>
        <dbReference type="EMBL" id="PVH91654.1"/>
    </source>
</evidence>
<dbReference type="Gene3D" id="3.40.50.12780">
    <property type="entry name" value="N-terminal domain of ligase-like"/>
    <property type="match status" value="1"/>
</dbReference>
<accession>A0A2V1D351</accession>
<dbReference type="EMBL" id="KZ805808">
    <property type="protein sequence ID" value="PVH91654.1"/>
    <property type="molecule type" value="Genomic_DNA"/>
</dbReference>
<organism evidence="4 5">
    <name type="scientific">Periconia macrospinosa</name>
    <dbReference type="NCBI Taxonomy" id="97972"/>
    <lineage>
        <taxon>Eukaryota</taxon>
        <taxon>Fungi</taxon>
        <taxon>Dikarya</taxon>
        <taxon>Ascomycota</taxon>
        <taxon>Pezizomycotina</taxon>
        <taxon>Dothideomycetes</taxon>
        <taxon>Pleosporomycetidae</taxon>
        <taxon>Pleosporales</taxon>
        <taxon>Massarineae</taxon>
        <taxon>Periconiaceae</taxon>
        <taxon>Periconia</taxon>
    </lineage>
</organism>
<keyword evidence="1" id="KW-0596">Phosphopantetheine</keyword>
<dbReference type="InterPro" id="IPR042099">
    <property type="entry name" value="ANL_N_sf"/>
</dbReference>
<proteinExistence type="predicted"/>
<evidence type="ECO:0000313" key="5">
    <source>
        <dbReference type="Proteomes" id="UP000244855"/>
    </source>
</evidence>
<evidence type="ECO:0000256" key="1">
    <source>
        <dbReference type="ARBA" id="ARBA00022450"/>
    </source>
</evidence>
<evidence type="ECO:0000256" key="2">
    <source>
        <dbReference type="ARBA" id="ARBA00022553"/>
    </source>
</evidence>
<feature type="non-terminal residue" evidence="4">
    <location>
        <position position="330"/>
    </location>
</feature>
<dbReference type="PANTHER" id="PTHR45527">
    <property type="entry name" value="NONRIBOSOMAL PEPTIDE SYNTHETASE"/>
    <property type="match status" value="1"/>
</dbReference>
<dbReference type="SUPFAM" id="SSF56801">
    <property type="entry name" value="Acetyl-CoA synthetase-like"/>
    <property type="match status" value="1"/>
</dbReference>
<evidence type="ECO:0000259" key="3">
    <source>
        <dbReference type="Pfam" id="PF00501"/>
    </source>
</evidence>
<dbReference type="AlphaFoldDB" id="A0A2V1D351"/>
<dbReference type="Pfam" id="PF00501">
    <property type="entry name" value="AMP-binding"/>
    <property type="match status" value="1"/>
</dbReference>
<keyword evidence="5" id="KW-1185">Reference proteome</keyword>
<dbReference type="GO" id="GO:0016874">
    <property type="term" value="F:ligase activity"/>
    <property type="evidence" value="ECO:0007669"/>
    <property type="project" value="UniProtKB-KW"/>
</dbReference>
<dbReference type="GO" id="GO:0005737">
    <property type="term" value="C:cytoplasm"/>
    <property type="evidence" value="ECO:0007669"/>
    <property type="project" value="TreeGrafter"/>
</dbReference>